<dbReference type="PANTHER" id="PTHR22911">
    <property type="entry name" value="ACYL-MALONYL CONDENSING ENZYME-RELATED"/>
    <property type="match status" value="1"/>
</dbReference>
<evidence type="ECO:0000313" key="4">
    <source>
        <dbReference type="Proteomes" id="UP000305709"/>
    </source>
</evidence>
<feature type="transmembrane region" description="Helical" evidence="1">
    <location>
        <begin position="284"/>
        <end position="302"/>
    </location>
</feature>
<keyword evidence="1" id="KW-0472">Membrane</keyword>
<feature type="transmembrane region" description="Helical" evidence="1">
    <location>
        <begin position="231"/>
        <end position="251"/>
    </location>
</feature>
<feature type="domain" description="EamA" evidence="2">
    <location>
        <begin position="29"/>
        <end position="161"/>
    </location>
</feature>
<gene>
    <name evidence="3" type="ORF">FHG71_19530</name>
</gene>
<dbReference type="PANTHER" id="PTHR22911:SF103">
    <property type="entry name" value="BLR2811 PROTEIN"/>
    <property type="match status" value="1"/>
</dbReference>
<comment type="caution">
    <text evidence="3">The sequence shown here is derived from an EMBL/GenBank/DDBJ whole genome shotgun (WGS) entry which is preliminary data.</text>
</comment>
<keyword evidence="1" id="KW-0812">Transmembrane</keyword>
<name>A0A5C4N9M2_9RHOB</name>
<organism evidence="3 4">
    <name type="scientific">Rubellimicrobium roseum</name>
    <dbReference type="NCBI Taxonomy" id="687525"/>
    <lineage>
        <taxon>Bacteria</taxon>
        <taxon>Pseudomonadati</taxon>
        <taxon>Pseudomonadota</taxon>
        <taxon>Alphaproteobacteria</taxon>
        <taxon>Rhodobacterales</taxon>
        <taxon>Roseobacteraceae</taxon>
        <taxon>Rubellimicrobium</taxon>
    </lineage>
</organism>
<sequence>MRDLRDEASLVEGRAASPAPVGVVHRPLRGMALVLAAVLAFALGDVLTKHLTMRYDVSLVLAGRYVVNLVLLVAFFAPHHGWGLVRTNRTGLVLVRAGCLAVGSLTMGFALRWMPVAETIAIIYLAPFAVMILAIPLLKERVSLAGWLGAVAGFTGILLIVRPGSGLVPLGVAFALLNAGAATVYHLLSRLLARTDTTMAMLFHTALVGSLVFLAALPWSDGSLPGFPDMALLLALGVFATLGHFLFTAAYREAPASLLAPMQYVHLIWAAGLGWLVFGDIPDNLSLLGMLLVIVAGMALALRSHRSQV</sequence>
<feature type="transmembrane region" description="Helical" evidence="1">
    <location>
        <begin position="90"/>
        <end position="113"/>
    </location>
</feature>
<keyword evidence="1" id="KW-1133">Transmembrane helix</keyword>
<dbReference type="Proteomes" id="UP000305709">
    <property type="component" value="Unassembled WGS sequence"/>
</dbReference>
<dbReference type="Pfam" id="PF00892">
    <property type="entry name" value="EamA"/>
    <property type="match status" value="2"/>
</dbReference>
<proteinExistence type="predicted"/>
<accession>A0A5C4N9M2</accession>
<evidence type="ECO:0000256" key="1">
    <source>
        <dbReference type="SAM" id="Phobius"/>
    </source>
</evidence>
<dbReference type="AlphaFoldDB" id="A0A5C4N9M2"/>
<dbReference type="SUPFAM" id="SSF103481">
    <property type="entry name" value="Multidrug resistance efflux transporter EmrE"/>
    <property type="match status" value="2"/>
</dbReference>
<feature type="transmembrane region" description="Helical" evidence="1">
    <location>
        <begin position="119"/>
        <end position="137"/>
    </location>
</feature>
<keyword evidence="4" id="KW-1185">Reference proteome</keyword>
<feature type="transmembrane region" description="Helical" evidence="1">
    <location>
        <begin position="144"/>
        <end position="161"/>
    </location>
</feature>
<evidence type="ECO:0000313" key="3">
    <source>
        <dbReference type="EMBL" id="TNC63490.1"/>
    </source>
</evidence>
<dbReference type="OrthoDB" id="9812899at2"/>
<feature type="transmembrane region" description="Helical" evidence="1">
    <location>
        <begin position="258"/>
        <end position="278"/>
    </location>
</feature>
<dbReference type="InterPro" id="IPR000620">
    <property type="entry name" value="EamA_dom"/>
</dbReference>
<feature type="transmembrane region" description="Helical" evidence="1">
    <location>
        <begin position="30"/>
        <end position="47"/>
    </location>
</feature>
<protein>
    <submittedName>
        <fullName evidence="3">DMT family transporter</fullName>
    </submittedName>
</protein>
<feature type="transmembrane region" description="Helical" evidence="1">
    <location>
        <begin position="200"/>
        <end position="219"/>
    </location>
</feature>
<reference evidence="3 4" key="1">
    <citation type="submission" date="2019-06" db="EMBL/GenBank/DDBJ databases">
        <authorList>
            <person name="Jiang L."/>
        </authorList>
    </citation>
    <scope>NUCLEOTIDE SEQUENCE [LARGE SCALE GENOMIC DNA]</scope>
    <source>
        <strain evidence="3 4">YIM 48858</strain>
    </source>
</reference>
<evidence type="ECO:0000259" key="2">
    <source>
        <dbReference type="Pfam" id="PF00892"/>
    </source>
</evidence>
<dbReference type="EMBL" id="VDFV01000050">
    <property type="protein sequence ID" value="TNC63490.1"/>
    <property type="molecule type" value="Genomic_DNA"/>
</dbReference>
<feature type="transmembrane region" description="Helical" evidence="1">
    <location>
        <begin position="167"/>
        <end position="188"/>
    </location>
</feature>
<dbReference type="InterPro" id="IPR037185">
    <property type="entry name" value="EmrE-like"/>
</dbReference>
<feature type="transmembrane region" description="Helical" evidence="1">
    <location>
        <begin position="59"/>
        <end position="78"/>
    </location>
</feature>
<feature type="domain" description="EamA" evidence="2">
    <location>
        <begin position="170"/>
        <end position="296"/>
    </location>
</feature>
<dbReference type="GO" id="GO:0016020">
    <property type="term" value="C:membrane"/>
    <property type="evidence" value="ECO:0007669"/>
    <property type="project" value="InterPro"/>
</dbReference>